<name>S5THX4_9CORY</name>
<dbReference type="InterPro" id="IPR004589">
    <property type="entry name" value="DNA_helicase_ATP-dep_RecQ"/>
</dbReference>
<keyword evidence="2" id="KW-0547">Nucleotide-binding</keyword>
<dbReference type="PROSITE" id="PS51194">
    <property type="entry name" value="HELICASE_CTER"/>
    <property type="match status" value="1"/>
</dbReference>
<evidence type="ECO:0000256" key="7">
    <source>
        <dbReference type="ARBA" id="ARBA00023235"/>
    </source>
</evidence>
<evidence type="ECO:0000259" key="10">
    <source>
        <dbReference type="PROSITE" id="PS51192"/>
    </source>
</evidence>
<comment type="similarity">
    <text evidence="1">Belongs to the helicase family. RecQ subfamily.</text>
</comment>
<dbReference type="GO" id="GO:0030894">
    <property type="term" value="C:replisome"/>
    <property type="evidence" value="ECO:0007669"/>
    <property type="project" value="TreeGrafter"/>
</dbReference>
<dbReference type="PATRIC" id="fig|1224163.3.peg.829"/>
<dbReference type="Pfam" id="PF00271">
    <property type="entry name" value="Helicase_C"/>
    <property type="match status" value="1"/>
</dbReference>
<dbReference type="InterPro" id="IPR001650">
    <property type="entry name" value="Helicase_C-like"/>
</dbReference>
<dbReference type="GO" id="GO:0009378">
    <property type="term" value="F:four-way junction helicase activity"/>
    <property type="evidence" value="ECO:0007669"/>
    <property type="project" value="TreeGrafter"/>
</dbReference>
<sequence length="697" mass="75192">MQATRERANQLLEGIAGPGAQLRDDQWTAIDALVNQSRRMLVVQRTGWGKSAVYFIAAKLLRERGAGPSLIISPLLALMRNQVEAAGRAGIRGATLNSANMTEWAQIETAVAAGEVDVLLVSPERLNNPDFRDNVLPQLAAGVGMVVVDEAHCISDWGHDFRPDYRRIKDLLDGLSARAEATPVLATTATANDRVVADVQAQLGPDTGVLRGGLDRESLRLNVVRLPDTTQRPAWLAERLGSLDGSGIIYCLTVSAAEDLAEALEAVGWNVAAYTGRTEAGERERLEQALIDNELKALVATSALGMGFDKPDLGFVVHLGAPSSPISYYQQIGRAGRGTGRADVILLPGAEDQGIWDYFASVSFPDEDTVRTLLDALGQEPLSTQKLESVVDLTRSRIDQTLKVLDVDGAVQRVRGGWVSTGRPWHYDAERYRGLDEARRSEQEAMRRYQDTTDCRMLFLRGQLDDPTATGQPCGRCDNCTEGHLSWDVDPALAEKVSEKMRAPGVRITQRRQWPTGLSQVRGKITGVEPGRALGRLNDVGRGPALRELLDDRSWRPTSPWQQDTWLPRIVAVLADWGWEQRPTAVVALGAADQEKTAFVDALASAIAGVGRMDYAGVVPVRGGHGEITAQNSAYRVQGLLGHFDVAAVAGALEGAAGPVLLVTDVVDSGWSVTVAGSQLHEATGRAVLPLALASRG</sequence>
<keyword evidence="5" id="KW-0067">ATP-binding</keyword>
<dbReference type="InterPro" id="IPR002464">
    <property type="entry name" value="DNA/RNA_helicase_DEAH_CS"/>
</dbReference>
<dbReference type="Proteomes" id="UP000015388">
    <property type="component" value="Chromosome"/>
</dbReference>
<dbReference type="GO" id="GO:0005737">
    <property type="term" value="C:cytoplasm"/>
    <property type="evidence" value="ECO:0007669"/>
    <property type="project" value="TreeGrafter"/>
</dbReference>
<dbReference type="KEGG" id="cmd:B841_04150"/>
<dbReference type="SUPFAM" id="SSF52540">
    <property type="entry name" value="P-loop containing nucleoside triphosphate hydrolases"/>
    <property type="match status" value="1"/>
</dbReference>
<evidence type="ECO:0000256" key="8">
    <source>
        <dbReference type="ARBA" id="ARBA00034617"/>
    </source>
</evidence>
<dbReference type="InterPro" id="IPR027417">
    <property type="entry name" value="P-loop_NTPase"/>
</dbReference>
<proteinExistence type="inferred from homology"/>
<evidence type="ECO:0000256" key="3">
    <source>
        <dbReference type="ARBA" id="ARBA00022801"/>
    </source>
</evidence>
<dbReference type="PANTHER" id="PTHR13710">
    <property type="entry name" value="DNA HELICASE RECQ FAMILY MEMBER"/>
    <property type="match status" value="1"/>
</dbReference>
<keyword evidence="6" id="KW-0238">DNA-binding</keyword>
<dbReference type="GO" id="GO:0043138">
    <property type="term" value="F:3'-5' DNA helicase activity"/>
    <property type="evidence" value="ECO:0007669"/>
    <property type="project" value="UniProtKB-EC"/>
</dbReference>
<dbReference type="eggNOG" id="COG0514">
    <property type="taxonomic scope" value="Bacteria"/>
</dbReference>
<dbReference type="EMBL" id="CP003924">
    <property type="protein sequence ID" value="AGS34313.1"/>
    <property type="molecule type" value="Genomic_DNA"/>
</dbReference>
<keyword evidence="3" id="KW-0378">Hydrolase</keyword>
<evidence type="ECO:0000313" key="12">
    <source>
        <dbReference type="EMBL" id="AGS34313.1"/>
    </source>
</evidence>
<protein>
    <recommendedName>
        <fullName evidence="9">DNA 3'-5' helicase</fullName>
        <ecNumber evidence="9">5.6.2.4</ecNumber>
    </recommendedName>
</protein>
<dbReference type="GO" id="GO:0043590">
    <property type="term" value="C:bacterial nucleoid"/>
    <property type="evidence" value="ECO:0007669"/>
    <property type="project" value="TreeGrafter"/>
</dbReference>
<dbReference type="SMART" id="SM00490">
    <property type="entry name" value="HELICc"/>
    <property type="match status" value="1"/>
</dbReference>
<evidence type="ECO:0000313" key="13">
    <source>
        <dbReference type="Proteomes" id="UP000015388"/>
    </source>
</evidence>
<dbReference type="STRING" id="1224163.B841_04150"/>
<evidence type="ECO:0000256" key="6">
    <source>
        <dbReference type="ARBA" id="ARBA00023125"/>
    </source>
</evidence>
<accession>S5THX4</accession>
<reference evidence="12 13" key="1">
    <citation type="submission" date="2012-11" db="EMBL/GenBank/DDBJ databases">
        <title>The complete genome sequence of Corynebacterium maris Coryn-1 (=DSM 45190).</title>
        <authorList>
            <person name="Schaffert L."/>
            <person name="Albersmeier A."/>
            <person name="Kalinowski J."/>
            <person name="Ruckert C."/>
        </authorList>
    </citation>
    <scope>NUCLEOTIDE SEQUENCE [LARGE SCALE GENOMIC DNA]</scope>
    <source>
        <strain evidence="13">Coryn-1</strain>
    </source>
</reference>
<dbReference type="PROSITE" id="PS51192">
    <property type="entry name" value="HELICASE_ATP_BIND_1"/>
    <property type="match status" value="1"/>
</dbReference>
<dbReference type="RefSeq" id="WP_020934246.1">
    <property type="nucleotide sequence ID" value="NC_021915.1"/>
</dbReference>
<evidence type="ECO:0000259" key="11">
    <source>
        <dbReference type="PROSITE" id="PS51194"/>
    </source>
</evidence>
<feature type="domain" description="Helicase C-terminal" evidence="11">
    <location>
        <begin position="228"/>
        <end position="398"/>
    </location>
</feature>
<gene>
    <name evidence="12" type="ORF">B841_04150</name>
</gene>
<evidence type="ECO:0000256" key="9">
    <source>
        <dbReference type="ARBA" id="ARBA00034808"/>
    </source>
</evidence>
<dbReference type="GO" id="GO:0006310">
    <property type="term" value="P:DNA recombination"/>
    <property type="evidence" value="ECO:0007669"/>
    <property type="project" value="InterPro"/>
</dbReference>
<dbReference type="GO" id="GO:0016787">
    <property type="term" value="F:hydrolase activity"/>
    <property type="evidence" value="ECO:0007669"/>
    <property type="project" value="UniProtKB-KW"/>
</dbReference>
<keyword evidence="7" id="KW-0413">Isomerase</keyword>
<dbReference type="OrthoDB" id="9760034at2"/>
<keyword evidence="13" id="KW-1185">Reference proteome</keyword>
<dbReference type="HOGENOM" id="CLU_001103_5_0_11"/>
<dbReference type="PROSITE" id="PS00690">
    <property type="entry name" value="DEAH_ATP_HELICASE"/>
    <property type="match status" value="1"/>
</dbReference>
<dbReference type="InterPro" id="IPR011545">
    <property type="entry name" value="DEAD/DEAH_box_helicase_dom"/>
</dbReference>
<dbReference type="GO" id="GO:0005524">
    <property type="term" value="F:ATP binding"/>
    <property type="evidence" value="ECO:0007669"/>
    <property type="project" value="UniProtKB-KW"/>
</dbReference>
<evidence type="ECO:0000256" key="4">
    <source>
        <dbReference type="ARBA" id="ARBA00022806"/>
    </source>
</evidence>
<dbReference type="InterPro" id="IPR014001">
    <property type="entry name" value="Helicase_ATP-bd"/>
</dbReference>
<dbReference type="NCBIfam" id="TIGR00614">
    <property type="entry name" value="recQ_fam"/>
    <property type="match status" value="1"/>
</dbReference>
<dbReference type="PANTHER" id="PTHR13710:SF105">
    <property type="entry name" value="ATP-DEPENDENT DNA HELICASE Q1"/>
    <property type="match status" value="1"/>
</dbReference>
<dbReference type="GO" id="GO:0003677">
    <property type="term" value="F:DNA binding"/>
    <property type="evidence" value="ECO:0007669"/>
    <property type="project" value="UniProtKB-KW"/>
</dbReference>
<keyword evidence="4 12" id="KW-0347">Helicase</keyword>
<dbReference type="Gene3D" id="3.40.50.300">
    <property type="entry name" value="P-loop containing nucleotide triphosphate hydrolases"/>
    <property type="match status" value="2"/>
</dbReference>
<dbReference type="EC" id="5.6.2.4" evidence="9"/>
<evidence type="ECO:0000256" key="2">
    <source>
        <dbReference type="ARBA" id="ARBA00022741"/>
    </source>
</evidence>
<dbReference type="AlphaFoldDB" id="S5THX4"/>
<dbReference type="Pfam" id="PF00270">
    <property type="entry name" value="DEAD"/>
    <property type="match status" value="1"/>
</dbReference>
<comment type="catalytic activity">
    <reaction evidence="8">
        <text>Couples ATP hydrolysis with the unwinding of duplex DNA by translocating in the 3'-5' direction.</text>
        <dbReference type="EC" id="5.6.2.4"/>
    </reaction>
</comment>
<dbReference type="GO" id="GO:0006281">
    <property type="term" value="P:DNA repair"/>
    <property type="evidence" value="ECO:0007669"/>
    <property type="project" value="TreeGrafter"/>
</dbReference>
<organism evidence="12 13">
    <name type="scientific">Corynebacterium maris DSM 45190</name>
    <dbReference type="NCBI Taxonomy" id="1224163"/>
    <lineage>
        <taxon>Bacteria</taxon>
        <taxon>Bacillati</taxon>
        <taxon>Actinomycetota</taxon>
        <taxon>Actinomycetes</taxon>
        <taxon>Mycobacteriales</taxon>
        <taxon>Corynebacteriaceae</taxon>
        <taxon>Corynebacterium</taxon>
    </lineage>
</organism>
<feature type="domain" description="Helicase ATP-binding" evidence="10">
    <location>
        <begin position="31"/>
        <end position="209"/>
    </location>
</feature>
<evidence type="ECO:0000256" key="1">
    <source>
        <dbReference type="ARBA" id="ARBA00005446"/>
    </source>
</evidence>
<evidence type="ECO:0000256" key="5">
    <source>
        <dbReference type="ARBA" id="ARBA00022840"/>
    </source>
</evidence>
<dbReference type="SMART" id="SM00487">
    <property type="entry name" value="DEXDc"/>
    <property type="match status" value="1"/>
</dbReference>